<dbReference type="Gene3D" id="2.40.50.140">
    <property type="entry name" value="Nucleic acid-binding proteins"/>
    <property type="match status" value="1"/>
</dbReference>
<proteinExistence type="predicted"/>
<dbReference type="GO" id="GO:0016874">
    <property type="term" value="F:ligase activity"/>
    <property type="evidence" value="ECO:0007669"/>
    <property type="project" value="UniProtKB-KW"/>
</dbReference>
<dbReference type="InterPro" id="IPR050326">
    <property type="entry name" value="NAD_dep_DNA_ligaseB"/>
</dbReference>
<evidence type="ECO:0000256" key="3">
    <source>
        <dbReference type="ARBA" id="ARBA00022763"/>
    </source>
</evidence>
<evidence type="ECO:0000256" key="1">
    <source>
        <dbReference type="ARBA" id="ARBA00022598"/>
    </source>
</evidence>
<evidence type="ECO:0008006" key="8">
    <source>
        <dbReference type="Google" id="ProtNLM"/>
    </source>
</evidence>
<feature type="region of interest" description="Disordered" evidence="5">
    <location>
        <begin position="711"/>
        <end position="736"/>
    </location>
</feature>
<keyword evidence="4" id="KW-0234">DNA repair</keyword>
<dbReference type="Gene3D" id="3.30.470.30">
    <property type="entry name" value="DNA ligase/mRNA capping enzyme"/>
    <property type="match status" value="1"/>
</dbReference>
<name>A0A9P5VR66_9FUNG</name>
<dbReference type="PANTHER" id="PTHR47810:SF1">
    <property type="entry name" value="DNA LIGASE B"/>
    <property type="match status" value="1"/>
</dbReference>
<dbReference type="AlphaFoldDB" id="A0A9P5VR66"/>
<feature type="compositionally biased region" description="Low complexity" evidence="5">
    <location>
        <begin position="714"/>
        <end position="723"/>
    </location>
</feature>
<feature type="region of interest" description="Disordered" evidence="5">
    <location>
        <begin position="56"/>
        <end position="90"/>
    </location>
</feature>
<keyword evidence="2" id="KW-0235">DNA replication</keyword>
<keyword evidence="3" id="KW-0227">DNA damage</keyword>
<keyword evidence="1" id="KW-0436">Ligase</keyword>
<dbReference type="GO" id="GO:0006260">
    <property type="term" value="P:DNA replication"/>
    <property type="evidence" value="ECO:0007669"/>
    <property type="project" value="UniProtKB-KW"/>
</dbReference>
<sequence length="759" mass="83916">MIAARQASICIRCIRQLYSSQSTLTASHSLRTVSVSPALVSIRLLSKPHYIRRISSAPPSKLQGHKGASPKKKKQTLEALAEPSTKQRPSIPIADYTHSQQLPGKELDQLQVLVNELLTTNSPVDKRAILARYPDQAPLLSWIYSPLKQFHVRSSNIVKYGQLRARQQIEAAEIMKGIKPLKEGLPPITSATESSFLDHPDLSEGQIAKAKARATKLGQGYDTMASLLAALSTRTITGHSALDAILLFMTRFCSDTPAQSSSTAQQQQFTKELFATPRSKLLLKILDKNLKTGCSAGLIRGVYPGLIPEFNVALAHNLLHLEDAQAFFTAPLEKTKSRKKKGKEDDTKTNEGEKEIVPWFGSRKLDGVRCLIRIDRATGATEALSRTGREYESLNEVQEAIRTLVGKDEDTRNDFFRKAFMRQLGQNGKSSGRKAGGASLPDAMILDGEICVFSDQGSVSAPSDLDTVRDDDDLGDDLGRENFLKAVSLARRGMGSTDDDDIEAEDDAGAQVGLEQGESVVQSCLSENERMVYCIFDCLTDQELLERKGSRTFSDRIHGLVNALLDKSLNTRSSGPDVVQARQWVRVLNQIRLKSFEHLEKLVGLGLEHGWEGVMLRKDVAYEGKRSRNLLKIKQFQDAEFKVEDVTVGRMRLPFQGEFQERDQVLTNVMILHRGNRVGVGSGFSAEDRIRFGQDPSLIIGKTITVQYFEESKTSSNTSASKSNDQDSDMAGSNANDDTVWSLRFPTVKAIYGSGPRQL</sequence>
<evidence type="ECO:0000313" key="6">
    <source>
        <dbReference type="EMBL" id="KAF9337931.1"/>
    </source>
</evidence>
<accession>A0A9P5VR66</accession>
<dbReference type="SUPFAM" id="SSF50249">
    <property type="entry name" value="Nucleic acid-binding proteins"/>
    <property type="match status" value="1"/>
</dbReference>
<keyword evidence="7" id="KW-1185">Reference proteome</keyword>
<comment type="caution">
    <text evidence="6">The sequence shown here is derived from an EMBL/GenBank/DDBJ whole genome shotgun (WGS) entry which is preliminary data.</text>
</comment>
<evidence type="ECO:0000256" key="2">
    <source>
        <dbReference type="ARBA" id="ARBA00022705"/>
    </source>
</evidence>
<gene>
    <name evidence="6" type="ORF">BG006_001509</name>
</gene>
<organism evidence="6 7">
    <name type="scientific">Podila minutissima</name>
    <dbReference type="NCBI Taxonomy" id="64525"/>
    <lineage>
        <taxon>Eukaryota</taxon>
        <taxon>Fungi</taxon>
        <taxon>Fungi incertae sedis</taxon>
        <taxon>Mucoromycota</taxon>
        <taxon>Mortierellomycotina</taxon>
        <taxon>Mortierellomycetes</taxon>
        <taxon>Mortierellales</taxon>
        <taxon>Mortierellaceae</taxon>
        <taxon>Podila</taxon>
    </lineage>
</organism>
<dbReference type="InterPro" id="IPR012340">
    <property type="entry name" value="NA-bd_OB-fold"/>
</dbReference>
<dbReference type="GO" id="GO:0006281">
    <property type="term" value="P:DNA repair"/>
    <property type="evidence" value="ECO:0007669"/>
    <property type="project" value="UniProtKB-KW"/>
</dbReference>
<dbReference type="Proteomes" id="UP000696485">
    <property type="component" value="Unassembled WGS sequence"/>
</dbReference>
<evidence type="ECO:0000256" key="5">
    <source>
        <dbReference type="SAM" id="MobiDB-lite"/>
    </source>
</evidence>
<reference evidence="6" key="1">
    <citation type="journal article" date="2020" name="Fungal Divers.">
        <title>Resolving the Mortierellaceae phylogeny through synthesis of multi-gene phylogenetics and phylogenomics.</title>
        <authorList>
            <person name="Vandepol N."/>
            <person name="Liber J."/>
            <person name="Desiro A."/>
            <person name="Na H."/>
            <person name="Kennedy M."/>
            <person name="Barry K."/>
            <person name="Grigoriev I.V."/>
            <person name="Miller A.N."/>
            <person name="O'Donnell K."/>
            <person name="Stajich J.E."/>
            <person name="Bonito G."/>
        </authorList>
    </citation>
    <scope>NUCLEOTIDE SEQUENCE</scope>
    <source>
        <strain evidence="6">NVP1</strain>
    </source>
</reference>
<dbReference type="EMBL" id="JAAAUY010000013">
    <property type="protein sequence ID" value="KAF9337931.1"/>
    <property type="molecule type" value="Genomic_DNA"/>
</dbReference>
<dbReference type="SUPFAM" id="SSF56091">
    <property type="entry name" value="DNA ligase/mRNA capping enzyme, catalytic domain"/>
    <property type="match status" value="1"/>
</dbReference>
<evidence type="ECO:0000313" key="7">
    <source>
        <dbReference type="Proteomes" id="UP000696485"/>
    </source>
</evidence>
<protein>
    <recommendedName>
        <fullName evidence="8">DNA ligase</fullName>
    </recommendedName>
</protein>
<evidence type="ECO:0000256" key="4">
    <source>
        <dbReference type="ARBA" id="ARBA00023204"/>
    </source>
</evidence>
<dbReference type="PANTHER" id="PTHR47810">
    <property type="entry name" value="DNA LIGASE"/>
    <property type="match status" value="1"/>
</dbReference>